<gene>
    <name evidence="2 3" type="primary">LOC116224108</name>
</gene>
<proteinExistence type="predicted"/>
<protein>
    <submittedName>
        <fullName evidence="2 3">Uncharacterized protein LOC116224108</fullName>
    </submittedName>
</protein>
<dbReference type="KEGG" id="char:116224108"/>
<dbReference type="PANTHER" id="PTHR31912:SF36">
    <property type="entry name" value="C2H2-TYPE DOMAIN-CONTAINING PROTEIN"/>
    <property type="match status" value="1"/>
</dbReference>
<accession>A0A6P8GMF7</accession>
<dbReference type="RefSeq" id="XP_031438796.1">
    <property type="nucleotide sequence ID" value="XM_031582936.2"/>
</dbReference>
<dbReference type="AlphaFoldDB" id="A0A6P8GMF7"/>
<dbReference type="PANTHER" id="PTHR31912">
    <property type="entry name" value="IP13529P"/>
    <property type="match status" value="1"/>
</dbReference>
<dbReference type="RefSeq" id="XP_031438795.1">
    <property type="nucleotide sequence ID" value="XM_031582935.2"/>
</dbReference>
<reference evidence="2 3" key="1">
    <citation type="submission" date="2025-04" db="UniProtKB">
        <authorList>
            <consortium name="RefSeq"/>
        </authorList>
    </citation>
    <scope>IDENTIFICATION</scope>
</reference>
<dbReference type="GeneID" id="116224108"/>
<name>A0A6P8GMF7_CLUHA</name>
<dbReference type="OrthoDB" id="10044445at2759"/>
<dbReference type="Proteomes" id="UP000515152">
    <property type="component" value="Chromosome 16"/>
</dbReference>
<evidence type="ECO:0000313" key="1">
    <source>
        <dbReference type="Proteomes" id="UP000515152"/>
    </source>
</evidence>
<evidence type="ECO:0000313" key="2">
    <source>
        <dbReference type="RefSeq" id="XP_031438795.1"/>
    </source>
</evidence>
<sequence length="385" mass="44433">MITYSNLKAHVNEDSLQIRSSDVHNYHLDALKENDQLSKQTYGVVKECPFAELQYFDVTRAFPPDLMHDFLEGIIPIVVCKVITALHQLKIVTLNDINSELEAFTFGKNDRGHIPQTLPQSVLKRKLTGSAAQNLCLFRILPFLIGHYIPEGEIHWDIYLKCREIGDLILSPCIRKSIIPVLSFQIGEFLSSFQTVFPNTFTPKLHSHIHYPRLMLEFGPLKHLWCMRFEGKHQYFKRLSHNTCNFKNLCYTLSKRHQLRQCWELTSLDILHQRSYTEGERQVPFRSLPFDIQEGIALKSEVEDISKEEKVGIVSSLLTNNIKYKVGDTIIIDVVEEDIPIFMKLEKNHTVQGSLAYLWKMTDTQDIQLSLSCLFFGGPEKMGCC</sequence>
<organism evidence="1 3">
    <name type="scientific">Clupea harengus</name>
    <name type="common">Atlantic herring</name>
    <dbReference type="NCBI Taxonomy" id="7950"/>
    <lineage>
        <taxon>Eukaryota</taxon>
        <taxon>Metazoa</taxon>
        <taxon>Chordata</taxon>
        <taxon>Craniata</taxon>
        <taxon>Vertebrata</taxon>
        <taxon>Euteleostomi</taxon>
        <taxon>Actinopterygii</taxon>
        <taxon>Neopterygii</taxon>
        <taxon>Teleostei</taxon>
        <taxon>Clupei</taxon>
        <taxon>Clupeiformes</taxon>
        <taxon>Clupeoidei</taxon>
        <taxon>Clupeidae</taxon>
        <taxon>Clupea</taxon>
    </lineage>
</organism>
<keyword evidence="1" id="KW-1185">Reference proteome</keyword>
<evidence type="ECO:0000313" key="3">
    <source>
        <dbReference type="RefSeq" id="XP_031438796.1"/>
    </source>
</evidence>